<dbReference type="GO" id="GO:0003712">
    <property type="term" value="F:transcription coregulator activity"/>
    <property type="evidence" value="ECO:0007669"/>
    <property type="project" value="InterPro"/>
</dbReference>
<evidence type="ECO:0000256" key="6">
    <source>
        <dbReference type="ARBA" id="ARBA00023242"/>
    </source>
</evidence>
<evidence type="ECO:0000256" key="2">
    <source>
        <dbReference type="ARBA" id="ARBA00009626"/>
    </source>
</evidence>
<evidence type="ECO:0000256" key="4">
    <source>
        <dbReference type="ARBA" id="ARBA00023015"/>
    </source>
</evidence>
<dbReference type="InterPro" id="IPR019258">
    <property type="entry name" value="Mediator_Med4"/>
</dbReference>
<evidence type="ECO:0000256" key="7">
    <source>
        <dbReference type="ARBA" id="ARBA00031257"/>
    </source>
</evidence>
<gene>
    <name evidence="8" type="primary">MED4</name>
    <name evidence="10" type="ORF">ALECFALPRED_008646</name>
</gene>
<keyword evidence="5 8" id="KW-0804">Transcription</keyword>
<dbReference type="AlphaFoldDB" id="A0A8H3EXB6"/>
<evidence type="ECO:0000313" key="11">
    <source>
        <dbReference type="Proteomes" id="UP000664203"/>
    </source>
</evidence>
<dbReference type="Pfam" id="PF10018">
    <property type="entry name" value="Med4"/>
    <property type="match status" value="1"/>
</dbReference>
<dbReference type="Proteomes" id="UP000664203">
    <property type="component" value="Unassembled WGS sequence"/>
</dbReference>
<feature type="compositionally biased region" description="Basic and acidic residues" evidence="9">
    <location>
        <begin position="215"/>
        <end position="235"/>
    </location>
</feature>
<evidence type="ECO:0000256" key="9">
    <source>
        <dbReference type="SAM" id="MobiDB-lite"/>
    </source>
</evidence>
<feature type="compositionally biased region" description="Acidic residues" evidence="9">
    <location>
        <begin position="263"/>
        <end position="273"/>
    </location>
</feature>
<comment type="caution">
    <text evidence="10">The sequence shown here is derived from an EMBL/GenBank/DDBJ whole genome shotgun (WGS) entry which is preliminary data.</text>
</comment>
<keyword evidence="8" id="KW-0010">Activator</keyword>
<dbReference type="EMBL" id="CAJPDR010000060">
    <property type="protein sequence ID" value="CAF9913139.1"/>
    <property type="molecule type" value="Genomic_DNA"/>
</dbReference>
<feature type="compositionally biased region" description="Gly residues" evidence="9">
    <location>
        <begin position="236"/>
        <end position="246"/>
    </location>
</feature>
<proteinExistence type="inferred from homology"/>
<comment type="subcellular location">
    <subcellularLocation>
        <location evidence="1 8">Nucleus</location>
    </subcellularLocation>
</comment>
<evidence type="ECO:0000256" key="1">
    <source>
        <dbReference type="ARBA" id="ARBA00004123"/>
    </source>
</evidence>
<name>A0A8H3EXB6_9LECA</name>
<dbReference type="GO" id="GO:0006357">
    <property type="term" value="P:regulation of transcription by RNA polymerase II"/>
    <property type="evidence" value="ECO:0007669"/>
    <property type="project" value="InterPro"/>
</dbReference>
<keyword evidence="11" id="KW-1185">Reference proteome</keyword>
<accession>A0A8H3EXB6</accession>
<dbReference type="PANTHER" id="PTHR13208:SF2">
    <property type="entry name" value="MEDIATOR OF RNA POLYMERASE II TRANSCRIPTION SUBUNIT 4"/>
    <property type="match status" value="1"/>
</dbReference>
<evidence type="ECO:0000256" key="8">
    <source>
        <dbReference type="RuleBase" id="RU364141"/>
    </source>
</evidence>
<sequence>MNTIILAQLDRVETALNTLVESIASYNPSIPAANALLAADDDLNKGLKQLSIHQRNHARIQSLHSTIDQQNASITDTLTTLASTRTDLLSTPSSLAQKDSRNVPYNELLDYAKRISRYTVPPTFRPALAPAQPVLPPAINGDTVAVEEGTESVKEEKEGRGTASLEDIERKWLDPLTQIPFVPWVNDETIKRGALAEIQSMIERGEDPENVEAGGSDKEKGESMETGKSEDEVGKEGGVGAAGGTGMQRREEKPMVFGGLDLYDPDSPDVDDD</sequence>
<keyword evidence="6 8" id="KW-0539">Nucleus</keyword>
<dbReference type="GO" id="GO:0016592">
    <property type="term" value="C:mediator complex"/>
    <property type="evidence" value="ECO:0007669"/>
    <property type="project" value="InterPro"/>
</dbReference>
<dbReference type="GO" id="GO:0070847">
    <property type="term" value="C:core mediator complex"/>
    <property type="evidence" value="ECO:0007669"/>
    <property type="project" value="TreeGrafter"/>
</dbReference>
<feature type="region of interest" description="Disordered" evidence="9">
    <location>
        <begin position="201"/>
        <end position="273"/>
    </location>
</feature>
<dbReference type="OrthoDB" id="1929813at2759"/>
<comment type="subunit">
    <text evidence="8">Component of the Mediator complex.</text>
</comment>
<evidence type="ECO:0000256" key="3">
    <source>
        <dbReference type="ARBA" id="ARBA00020629"/>
    </source>
</evidence>
<evidence type="ECO:0000256" key="5">
    <source>
        <dbReference type="ARBA" id="ARBA00023163"/>
    </source>
</evidence>
<evidence type="ECO:0000313" key="10">
    <source>
        <dbReference type="EMBL" id="CAF9913139.1"/>
    </source>
</evidence>
<comment type="function">
    <text evidence="8">Component of the Mediator complex, a coactivator involved in the regulated transcription of nearly all RNA polymerase II-dependent genes. Mediator functions as a bridge to convey information from gene-specific regulatory proteins to the basal RNA polymerase II transcription machinery. Mediator is recruited to promoters by direct interactions with regulatory proteins and serves as a scaffold for the assembly of a functional preinitiation complex with RNA polymerase II and the general transcription factors.</text>
</comment>
<keyword evidence="4 8" id="KW-0805">Transcription regulation</keyword>
<dbReference type="PANTHER" id="PTHR13208">
    <property type="entry name" value="MEDIATOR OF RNA POLYMERASE II TRANSCRIPTION SUBUNIT 4"/>
    <property type="match status" value="1"/>
</dbReference>
<comment type="similarity">
    <text evidence="2 8">Belongs to the Mediator complex subunit 4 family.</text>
</comment>
<protein>
    <recommendedName>
        <fullName evidence="3 8">Mediator of RNA polymerase II transcription subunit 4</fullName>
    </recommendedName>
    <alternativeName>
        <fullName evidence="7 8">Mediator complex subunit 4</fullName>
    </alternativeName>
</protein>
<reference evidence="10" key="1">
    <citation type="submission" date="2021-03" db="EMBL/GenBank/DDBJ databases">
        <authorList>
            <person name="Tagirdzhanova G."/>
        </authorList>
    </citation>
    <scope>NUCLEOTIDE SEQUENCE</scope>
</reference>
<organism evidence="10 11">
    <name type="scientific">Alectoria fallacina</name>
    <dbReference type="NCBI Taxonomy" id="1903189"/>
    <lineage>
        <taxon>Eukaryota</taxon>
        <taxon>Fungi</taxon>
        <taxon>Dikarya</taxon>
        <taxon>Ascomycota</taxon>
        <taxon>Pezizomycotina</taxon>
        <taxon>Lecanoromycetes</taxon>
        <taxon>OSLEUM clade</taxon>
        <taxon>Lecanoromycetidae</taxon>
        <taxon>Lecanorales</taxon>
        <taxon>Lecanorineae</taxon>
        <taxon>Parmeliaceae</taxon>
        <taxon>Alectoria</taxon>
    </lineage>
</organism>